<accession>A0ABW6BEB2</accession>
<evidence type="ECO:0000313" key="1">
    <source>
        <dbReference type="EMBL" id="MFD2966541.1"/>
    </source>
</evidence>
<evidence type="ECO:0000313" key="2">
    <source>
        <dbReference type="Proteomes" id="UP001597525"/>
    </source>
</evidence>
<keyword evidence="2" id="KW-1185">Reference proteome</keyword>
<organism evidence="1 2">
    <name type="scientific">Sphingobacterium bambusae</name>
    <dbReference type="NCBI Taxonomy" id="662858"/>
    <lineage>
        <taxon>Bacteria</taxon>
        <taxon>Pseudomonadati</taxon>
        <taxon>Bacteroidota</taxon>
        <taxon>Sphingobacteriia</taxon>
        <taxon>Sphingobacteriales</taxon>
        <taxon>Sphingobacteriaceae</taxon>
        <taxon>Sphingobacterium</taxon>
    </lineage>
</organism>
<dbReference type="Proteomes" id="UP001597525">
    <property type="component" value="Unassembled WGS sequence"/>
</dbReference>
<gene>
    <name evidence="1" type="ORF">ACFS7Y_04040</name>
</gene>
<name>A0ABW6BEB2_9SPHI</name>
<dbReference type="RefSeq" id="WP_380935520.1">
    <property type="nucleotide sequence ID" value="NZ_JBHUPB010000003.1"/>
</dbReference>
<reference evidence="2" key="1">
    <citation type="journal article" date="2019" name="Int. J. Syst. Evol. Microbiol.">
        <title>The Global Catalogue of Microorganisms (GCM) 10K type strain sequencing project: providing services to taxonomists for standard genome sequencing and annotation.</title>
        <authorList>
            <consortium name="The Broad Institute Genomics Platform"/>
            <consortium name="The Broad Institute Genome Sequencing Center for Infectious Disease"/>
            <person name="Wu L."/>
            <person name="Ma J."/>
        </authorList>
    </citation>
    <scope>NUCLEOTIDE SEQUENCE [LARGE SCALE GENOMIC DNA]</scope>
    <source>
        <strain evidence="2">KCTC 22814</strain>
    </source>
</reference>
<dbReference type="EMBL" id="JBHUPB010000003">
    <property type="protein sequence ID" value="MFD2966541.1"/>
    <property type="molecule type" value="Genomic_DNA"/>
</dbReference>
<proteinExistence type="predicted"/>
<sequence>MEITIETIQEARLLGITKEYNPYVKRFKTWHSLVVDDLVLGKIKKNTEALYTEITRLKAQLATPPNRQRTHALKRLATIINFQKAELSKAILTNNINHLLIFLETHRYFETPYENYLTDITFSPAQLTELAKTLLPLLARFGIELKKGSYARYHEQSELEAYNQGIINFNIDKVYTLINSVENSKGIHLPFRLRSLLRFLFVIDINIFRQYIDGLKTPINYVAALEWMSAQQLATFFKGHTSAKKWLLFEGIRQLVARKSSVDSLLTAKYLLIKLYDQDKNFFIQICNYENRSPSFNQILGSCLAIIPTLTPDLINQLFKIGQYTFFVKNKDLLLDAFLNDASDDRIEILLYCIHKKWLAYLDSLPQEIDFNVLHPVLTDYANYVVKYLCRSCTIDETKKLWDEAYFKIENIDSKWHRTQPSRLTYFMILFGKLYLYTLSLIDSEHIDTMKNKFLKLLNNSIFMSRYGEESVTANLISVSLVIAHIKDLLKIKAEEAK</sequence>
<protein>
    <submittedName>
        <fullName evidence="1">Uncharacterized protein</fullName>
    </submittedName>
</protein>
<comment type="caution">
    <text evidence="1">The sequence shown here is derived from an EMBL/GenBank/DDBJ whole genome shotgun (WGS) entry which is preliminary data.</text>
</comment>